<proteinExistence type="predicted"/>
<sequence length="88" mass="10098">MLRPPLQQQGLLLPRRDGHPGYLLNPTATQSCSFCPYSVGDEYARTLHFYYSARGRDAGALLALCVTNFVLLFGVTWLVRVQLRRWRK</sequence>
<dbReference type="OrthoDB" id="4507955at2759"/>
<reference evidence="2 3" key="1">
    <citation type="submission" date="2018-02" db="EMBL/GenBank/DDBJ databases">
        <title>The genomes of Aspergillus section Nigri reveals drivers in fungal speciation.</title>
        <authorList>
            <consortium name="DOE Joint Genome Institute"/>
            <person name="Vesth T.C."/>
            <person name="Nybo J."/>
            <person name="Theobald S."/>
            <person name="Brandl J."/>
            <person name="Frisvad J.C."/>
            <person name="Nielsen K.F."/>
            <person name="Lyhne E.K."/>
            <person name="Kogle M.E."/>
            <person name="Kuo A."/>
            <person name="Riley R."/>
            <person name="Clum A."/>
            <person name="Nolan M."/>
            <person name="Lipzen A."/>
            <person name="Salamov A."/>
            <person name="Henrissat B."/>
            <person name="Wiebenga A."/>
            <person name="De vries R.P."/>
            <person name="Grigoriev I.V."/>
            <person name="Mortensen U.H."/>
            <person name="Andersen M.R."/>
            <person name="Baker S.E."/>
        </authorList>
    </citation>
    <scope>NUCLEOTIDE SEQUENCE [LARGE SCALE GENOMIC DNA]</scope>
    <source>
        <strain evidence="2 3">CBS 121593</strain>
    </source>
</reference>
<dbReference type="EMBL" id="KZ824423">
    <property type="protein sequence ID" value="RAL04517.1"/>
    <property type="molecule type" value="Genomic_DNA"/>
</dbReference>
<dbReference type="RefSeq" id="XP_025578844.1">
    <property type="nucleotide sequence ID" value="XM_025714217.1"/>
</dbReference>
<organism evidence="2 3">
    <name type="scientific">Aspergillus ibericus CBS 121593</name>
    <dbReference type="NCBI Taxonomy" id="1448316"/>
    <lineage>
        <taxon>Eukaryota</taxon>
        <taxon>Fungi</taxon>
        <taxon>Dikarya</taxon>
        <taxon>Ascomycota</taxon>
        <taxon>Pezizomycotina</taxon>
        <taxon>Eurotiomycetes</taxon>
        <taxon>Eurotiomycetidae</taxon>
        <taxon>Eurotiales</taxon>
        <taxon>Aspergillaceae</taxon>
        <taxon>Aspergillus</taxon>
        <taxon>Aspergillus subgen. Circumdati</taxon>
    </lineage>
</organism>
<feature type="transmembrane region" description="Helical" evidence="1">
    <location>
        <begin position="58"/>
        <end position="79"/>
    </location>
</feature>
<dbReference type="VEuPathDB" id="FungiDB:BO80DRAFT_202372"/>
<dbReference type="AlphaFoldDB" id="A0A395H9C4"/>
<keyword evidence="1" id="KW-1133">Transmembrane helix</keyword>
<evidence type="ECO:0000256" key="1">
    <source>
        <dbReference type="SAM" id="Phobius"/>
    </source>
</evidence>
<evidence type="ECO:0008006" key="4">
    <source>
        <dbReference type="Google" id="ProtNLM"/>
    </source>
</evidence>
<gene>
    <name evidence="2" type="ORF">BO80DRAFT_202372</name>
</gene>
<dbReference type="GeneID" id="37219082"/>
<keyword evidence="3" id="KW-1185">Reference proteome</keyword>
<evidence type="ECO:0000313" key="2">
    <source>
        <dbReference type="EMBL" id="RAL04517.1"/>
    </source>
</evidence>
<accession>A0A395H9C4</accession>
<name>A0A395H9C4_9EURO</name>
<evidence type="ECO:0000313" key="3">
    <source>
        <dbReference type="Proteomes" id="UP000249402"/>
    </source>
</evidence>
<dbReference type="Proteomes" id="UP000249402">
    <property type="component" value="Unassembled WGS sequence"/>
</dbReference>
<keyword evidence="1" id="KW-0472">Membrane</keyword>
<dbReference type="STRING" id="1448316.A0A395H9C4"/>
<protein>
    <recommendedName>
        <fullName evidence="4">CDR ABC transporter domain-containing protein</fullName>
    </recommendedName>
</protein>
<keyword evidence="1" id="KW-0812">Transmembrane</keyword>